<dbReference type="InterPro" id="IPR036508">
    <property type="entry name" value="Chitin-bd_dom_sf"/>
</dbReference>
<evidence type="ECO:0000256" key="4">
    <source>
        <dbReference type="ARBA" id="ARBA00023157"/>
    </source>
</evidence>
<dbReference type="SUPFAM" id="SSF57625">
    <property type="entry name" value="Invertebrate chitin-binding proteins"/>
    <property type="match status" value="1"/>
</dbReference>
<feature type="domain" description="Chitin-binding type-2" evidence="8">
    <location>
        <begin position="23"/>
        <end position="78"/>
    </location>
</feature>
<reference evidence="9" key="2">
    <citation type="submission" date="2020-05" db="UniProtKB">
        <authorList>
            <consortium name="EnsemblMetazoa"/>
        </authorList>
    </citation>
    <scope>IDENTIFICATION</scope>
    <source>
        <strain evidence="9">maculatus3</strain>
    </source>
</reference>
<keyword evidence="5" id="KW-0325">Glycoprotein</keyword>
<feature type="compositionally biased region" description="Pro residues" evidence="6">
    <location>
        <begin position="89"/>
        <end position="103"/>
    </location>
</feature>
<keyword evidence="10" id="KW-1185">Reference proteome</keyword>
<dbReference type="Proteomes" id="UP000075901">
    <property type="component" value="Unassembled WGS sequence"/>
</dbReference>
<evidence type="ECO:0000256" key="6">
    <source>
        <dbReference type="SAM" id="MobiDB-lite"/>
    </source>
</evidence>
<dbReference type="PROSITE" id="PS50940">
    <property type="entry name" value="CHIT_BIND_II"/>
    <property type="match status" value="1"/>
</dbReference>
<feature type="chain" id="PRO_5008135750" description="Chitin-binding type-2 domain-containing protein" evidence="7">
    <location>
        <begin position="22"/>
        <end position="123"/>
    </location>
</feature>
<dbReference type="Gene3D" id="2.170.140.10">
    <property type="entry name" value="Chitin binding domain"/>
    <property type="match status" value="1"/>
</dbReference>
<dbReference type="AlphaFoldDB" id="A0A182SDP5"/>
<name>A0A182SDP5_9DIPT</name>
<keyword evidence="4" id="KW-1015">Disulfide bond</keyword>
<dbReference type="Pfam" id="PF01607">
    <property type="entry name" value="CBM_14"/>
    <property type="match status" value="1"/>
</dbReference>
<evidence type="ECO:0000259" key="8">
    <source>
        <dbReference type="PROSITE" id="PS50940"/>
    </source>
</evidence>
<evidence type="ECO:0000256" key="1">
    <source>
        <dbReference type="ARBA" id="ARBA00022669"/>
    </source>
</evidence>
<dbReference type="InterPro" id="IPR051940">
    <property type="entry name" value="Chitin_bind-dev_reg"/>
</dbReference>
<proteinExistence type="predicted"/>
<evidence type="ECO:0000313" key="10">
    <source>
        <dbReference type="Proteomes" id="UP000075901"/>
    </source>
</evidence>
<keyword evidence="2 7" id="KW-0732">Signal</keyword>
<accession>A0A182SDP5</accession>
<reference evidence="10" key="1">
    <citation type="submission" date="2013-09" db="EMBL/GenBank/DDBJ databases">
        <title>The Genome Sequence of Anopheles maculatus species B.</title>
        <authorList>
            <consortium name="The Broad Institute Genomics Platform"/>
            <person name="Neafsey D.E."/>
            <person name="Besansky N."/>
            <person name="Howell P."/>
            <person name="Walton C."/>
            <person name="Young S.K."/>
            <person name="Zeng Q."/>
            <person name="Gargeya S."/>
            <person name="Fitzgerald M."/>
            <person name="Haas B."/>
            <person name="Abouelleil A."/>
            <person name="Allen A.W."/>
            <person name="Alvarado L."/>
            <person name="Arachchi H.M."/>
            <person name="Berlin A.M."/>
            <person name="Chapman S.B."/>
            <person name="Gainer-Dewar J."/>
            <person name="Goldberg J."/>
            <person name="Griggs A."/>
            <person name="Gujja S."/>
            <person name="Hansen M."/>
            <person name="Howarth C."/>
            <person name="Imamovic A."/>
            <person name="Ireland A."/>
            <person name="Larimer J."/>
            <person name="McCowan C."/>
            <person name="Murphy C."/>
            <person name="Pearson M."/>
            <person name="Poon T.W."/>
            <person name="Priest M."/>
            <person name="Roberts A."/>
            <person name="Saif S."/>
            <person name="Shea T."/>
            <person name="Sisk P."/>
            <person name="Sykes S."/>
            <person name="Wortman J."/>
            <person name="Nusbaum C."/>
            <person name="Birren B."/>
        </authorList>
    </citation>
    <scope>NUCLEOTIDE SEQUENCE [LARGE SCALE GENOMIC DNA]</scope>
    <source>
        <strain evidence="10">maculatus3</strain>
    </source>
</reference>
<dbReference type="SMART" id="SM00494">
    <property type="entry name" value="ChtBD2"/>
    <property type="match status" value="1"/>
</dbReference>
<evidence type="ECO:0000256" key="2">
    <source>
        <dbReference type="ARBA" id="ARBA00022729"/>
    </source>
</evidence>
<dbReference type="EnsemblMetazoa" id="AMAM004698-RA">
    <property type="protein sequence ID" value="AMAM004698-PA"/>
    <property type="gene ID" value="AMAM004698"/>
</dbReference>
<evidence type="ECO:0000256" key="5">
    <source>
        <dbReference type="ARBA" id="ARBA00023180"/>
    </source>
</evidence>
<feature type="signal peptide" evidence="7">
    <location>
        <begin position="1"/>
        <end position="21"/>
    </location>
</feature>
<sequence>MSVRPTFAYLLLASLINSFTCQITVCTGPDQTFPHENDCTQYYICSDGNKYQLSCFNGQHFSPVTLRCEPPETAQCDPAFTPTASTPNPTGPTLPTTPSPTYPSNPTVTLTGTAAPTTTTLSS</sequence>
<evidence type="ECO:0000256" key="3">
    <source>
        <dbReference type="ARBA" id="ARBA00022737"/>
    </source>
</evidence>
<protein>
    <recommendedName>
        <fullName evidence="8">Chitin-binding type-2 domain-containing protein</fullName>
    </recommendedName>
</protein>
<dbReference type="VEuPathDB" id="VectorBase:AMAM004698"/>
<feature type="region of interest" description="Disordered" evidence="6">
    <location>
        <begin position="77"/>
        <end position="123"/>
    </location>
</feature>
<organism evidence="9 10">
    <name type="scientific">Anopheles maculatus</name>
    <dbReference type="NCBI Taxonomy" id="74869"/>
    <lineage>
        <taxon>Eukaryota</taxon>
        <taxon>Metazoa</taxon>
        <taxon>Ecdysozoa</taxon>
        <taxon>Arthropoda</taxon>
        <taxon>Hexapoda</taxon>
        <taxon>Insecta</taxon>
        <taxon>Pterygota</taxon>
        <taxon>Neoptera</taxon>
        <taxon>Endopterygota</taxon>
        <taxon>Diptera</taxon>
        <taxon>Nematocera</taxon>
        <taxon>Culicoidea</taxon>
        <taxon>Culicidae</taxon>
        <taxon>Anophelinae</taxon>
        <taxon>Anopheles</taxon>
        <taxon>Anopheles maculatus group</taxon>
    </lineage>
</organism>
<evidence type="ECO:0000313" key="9">
    <source>
        <dbReference type="EnsemblMetazoa" id="AMAM004698-PA"/>
    </source>
</evidence>
<dbReference type="GO" id="GO:0005576">
    <property type="term" value="C:extracellular region"/>
    <property type="evidence" value="ECO:0007669"/>
    <property type="project" value="InterPro"/>
</dbReference>
<evidence type="ECO:0000256" key="7">
    <source>
        <dbReference type="SAM" id="SignalP"/>
    </source>
</evidence>
<dbReference type="PANTHER" id="PTHR23301:SF0">
    <property type="entry name" value="CHITIN-BINDING TYPE-2 DOMAIN-CONTAINING PROTEIN-RELATED"/>
    <property type="match status" value="1"/>
</dbReference>
<dbReference type="PANTHER" id="PTHR23301">
    <property type="entry name" value="CHITIN BINDING PERITROPHIN-A"/>
    <property type="match status" value="1"/>
</dbReference>
<dbReference type="GO" id="GO:0008061">
    <property type="term" value="F:chitin binding"/>
    <property type="evidence" value="ECO:0007669"/>
    <property type="project" value="UniProtKB-KW"/>
</dbReference>
<keyword evidence="3" id="KW-0677">Repeat</keyword>
<feature type="compositionally biased region" description="Low complexity" evidence="6">
    <location>
        <begin position="104"/>
        <end position="123"/>
    </location>
</feature>
<keyword evidence="1" id="KW-0147">Chitin-binding</keyword>
<dbReference type="InterPro" id="IPR002557">
    <property type="entry name" value="Chitin-bd_dom"/>
</dbReference>